<evidence type="ECO:0000313" key="1">
    <source>
        <dbReference type="EMBL" id="TFK87127.1"/>
    </source>
</evidence>
<name>A0A5C3PDN7_9APHY</name>
<dbReference type="EMBL" id="ML211167">
    <property type="protein sequence ID" value="TFK87127.1"/>
    <property type="molecule type" value="Genomic_DNA"/>
</dbReference>
<reference evidence="1 2" key="1">
    <citation type="journal article" date="2019" name="Nat. Ecol. Evol.">
        <title>Megaphylogeny resolves global patterns of mushroom evolution.</title>
        <authorList>
            <person name="Varga T."/>
            <person name="Krizsan K."/>
            <person name="Foldi C."/>
            <person name="Dima B."/>
            <person name="Sanchez-Garcia M."/>
            <person name="Sanchez-Ramirez S."/>
            <person name="Szollosi G.J."/>
            <person name="Szarkandi J.G."/>
            <person name="Papp V."/>
            <person name="Albert L."/>
            <person name="Andreopoulos W."/>
            <person name="Angelini C."/>
            <person name="Antonin V."/>
            <person name="Barry K.W."/>
            <person name="Bougher N.L."/>
            <person name="Buchanan P."/>
            <person name="Buyck B."/>
            <person name="Bense V."/>
            <person name="Catcheside P."/>
            <person name="Chovatia M."/>
            <person name="Cooper J."/>
            <person name="Damon W."/>
            <person name="Desjardin D."/>
            <person name="Finy P."/>
            <person name="Geml J."/>
            <person name="Haridas S."/>
            <person name="Hughes K."/>
            <person name="Justo A."/>
            <person name="Karasinski D."/>
            <person name="Kautmanova I."/>
            <person name="Kiss B."/>
            <person name="Kocsube S."/>
            <person name="Kotiranta H."/>
            <person name="LaButti K.M."/>
            <person name="Lechner B.E."/>
            <person name="Liimatainen K."/>
            <person name="Lipzen A."/>
            <person name="Lukacs Z."/>
            <person name="Mihaltcheva S."/>
            <person name="Morgado L.N."/>
            <person name="Niskanen T."/>
            <person name="Noordeloos M.E."/>
            <person name="Ohm R.A."/>
            <person name="Ortiz-Santana B."/>
            <person name="Ovrebo C."/>
            <person name="Racz N."/>
            <person name="Riley R."/>
            <person name="Savchenko A."/>
            <person name="Shiryaev A."/>
            <person name="Soop K."/>
            <person name="Spirin V."/>
            <person name="Szebenyi C."/>
            <person name="Tomsovsky M."/>
            <person name="Tulloss R.E."/>
            <person name="Uehling J."/>
            <person name="Grigoriev I.V."/>
            <person name="Vagvolgyi C."/>
            <person name="Papp T."/>
            <person name="Martin F.M."/>
            <person name="Miettinen O."/>
            <person name="Hibbett D.S."/>
            <person name="Nagy L.G."/>
        </authorList>
    </citation>
    <scope>NUCLEOTIDE SEQUENCE [LARGE SCALE GENOMIC DNA]</scope>
    <source>
        <strain evidence="1 2">HHB13444</strain>
    </source>
</reference>
<dbReference type="InParanoid" id="A0A5C3PDN7"/>
<proteinExistence type="predicted"/>
<sequence>MSLCFAVRVSLCTISHLCNICLTRNGSLELCIYEVCVPHSKSYADGKYAHRPLQTLGVCIRSSGFRDWSCPTSNFTSSEPSTLLAQRASSLLYIDSQTCIVFLRTNRRRDTLLGTPSRQSALTLIRTSEPLAYDRRIRMRLILDSEHRRSVK</sequence>
<dbReference type="Proteomes" id="UP000308197">
    <property type="component" value="Unassembled WGS sequence"/>
</dbReference>
<evidence type="ECO:0000313" key="2">
    <source>
        <dbReference type="Proteomes" id="UP000308197"/>
    </source>
</evidence>
<organism evidence="1 2">
    <name type="scientific">Polyporus arcularius HHB13444</name>
    <dbReference type="NCBI Taxonomy" id="1314778"/>
    <lineage>
        <taxon>Eukaryota</taxon>
        <taxon>Fungi</taxon>
        <taxon>Dikarya</taxon>
        <taxon>Basidiomycota</taxon>
        <taxon>Agaricomycotina</taxon>
        <taxon>Agaricomycetes</taxon>
        <taxon>Polyporales</taxon>
        <taxon>Polyporaceae</taxon>
        <taxon>Polyporus</taxon>
    </lineage>
</organism>
<protein>
    <submittedName>
        <fullName evidence="1">Uncharacterized protein</fullName>
    </submittedName>
</protein>
<dbReference type="AlphaFoldDB" id="A0A5C3PDN7"/>
<keyword evidence="2" id="KW-1185">Reference proteome</keyword>
<accession>A0A5C3PDN7</accession>
<gene>
    <name evidence="1" type="ORF">K466DRAFT_126263</name>
</gene>